<keyword evidence="8 10" id="KW-1133">Transmembrane helix</keyword>
<dbReference type="RefSeq" id="WP_367627034.1">
    <property type="nucleotide sequence ID" value="NZ_JBFNQD010000033.1"/>
</dbReference>
<evidence type="ECO:0000256" key="4">
    <source>
        <dbReference type="ARBA" id="ARBA00022448"/>
    </source>
</evidence>
<dbReference type="Proteomes" id="UP001555786">
    <property type="component" value="Unassembled WGS sequence"/>
</dbReference>
<keyword evidence="13" id="KW-1185">Reference proteome</keyword>
<dbReference type="EMBL" id="JBFNQD010000033">
    <property type="protein sequence ID" value="MEW9310685.1"/>
    <property type="molecule type" value="Genomic_DNA"/>
</dbReference>
<dbReference type="PANTHER" id="PTHR30614:SF20">
    <property type="entry name" value="GLUTAMINE TRANSPORT SYSTEM PERMEASE PROTEIN GLNP"/>
    <property type="match status" value="1"/>
</dbReference>
<dbReference type="SUPFAM" id="SSF161098">
    <property type="entry name" value="MetI-like"/>
    <property type="match status" value="1"/>
</dbReference>
<keyword evidence="7" id="KW-0029">Amino-acid transport</keyword>
<dbReference type="NCBIfam" id="TIGR01726">
    <property type="entry name" value="HEQRo_perm_3TM"/>
    <property type="match status" value="1"/>
</dbReference>
<feature type="transmembrane region" description="Helical" evidence="10">
    <location>
        <begin position="24"/>
        <end position="46"/>
    </location>
</feature>
<evidence type="ECO:0000256" key="1">
    <source>
        <dbReference type="ARBA" id="ARBA00003159"/>
    </source>
</evidence>
<dbReference type="InterPro" id="IPR000515">
    <property type="entry name" value="MetI-like"/>
</dbReference>
<proteinExistence type="inferred from homology"/>
<feature type="transmembrane region" description="Helical" evidence="10">
    <location>
        <begin position="58"/>
        <end position="80"/>
    </location>
</feature>
<evidence type="ECO:0000256" key="7">
    <source>
        <dbReference type="ARBA" id="ARBA00022970"/>
    </source>
</evidence>
<evidence type="ECO:0000256" key="6">
    <source>
        <dbReference type="ARBA" id="ARBA00022692"/>
    </source>
</evidence>
<dbReference type="InterPro" id="IPR035906">
    <property type="entry name" value="MetI-like_sf"/>
</dbReference>
<comment type="caution">
    <text evidence="12">The sequence shown here is derived from an EMBL/GenBank/DDBJ whole genome shotgun (WGS) entry which is preliminary data.</text>
</comment>
<gene>
    <name evidence="12" type="ORF">ABXS05_34445</name>
</gene>
<comment type="similarity">
    <text evidence="3">Belongs to the binding-protein-dependent transport system permease family. HisMQ subfamily.</text>
</comment>
<name>A0ABV3PYC4_9HYPH</name>
<evidence type="ECO:0000256" key="2">
    <source>
        <dbReference type="ARBA" id="ARBA00004429"/>
    </source>
</evidence>
<comment type="subcellular location">
    <subcellularLocation>
        <location evidence="2">Cell inner membrane</location>
        <topology evidence="2">Multi-pass membrane protein</topology>
    </subcellularLocation>
    <subcellularLocation>
        <location evidence="10">Cell membrane</location>
        <topology evidence="10">Multi-pass membrane protein</topology>
    </subcellularLocation>
</comment>
<sequence>MIKLWMGTDWATINSWLPQLWDGLVVNLQLTAITLALGVPLGLIWAVTVRSRVRGLRYLTLFLVEVGRGAPALVLLQFFYAGLPQSGLVLSSMTSAIIGLAWSTGAYTSEIIRGGLEAVPAGQGEASQALNLSDWDTFRYVILPQGFWVALPALLGFAVLVFQGTSLCFAIALPEIMAQATDIGATTFRNFAAYALTGGIFAAICIPASLLVGWIEHKVAARSRR</sequence>
<keyword evidence="5" id="KW-1003">Cell membrane</keyword>
<reference evidence="12 13" key="1">
    <citation type="submission" date="2024-07" db="EMBL/GenBank/DDBJ databases">
        <title>Description of Labrys sedimenti sp. nov., isolated from a diclofenac-degrading enrichment culture.</title>
        <authorList>
            <person name="Tancsics A."/>
            <person name="Csepanyi A."/>
        </authorList>
    </citation>
    <scope>NUCLEOTIDE SEQUENCE [LARGE SCALE GENOMIC DNA]</scope>
    <source>
        <strain evidence="12 13">LMG 23578</strain>
    </source>
</reference>
<feature type="transmembrane region" description="Helical" evidence="10">
    <location>
        <begin position="192"/>
        <end position="215"/>
    </location>
</feature>
<dbReference type="PROSITE" id="PS50928">
    <property type="entry name" value="ABC_TM1"/>
    <property type="match status" value="1"/>
</dbReference>
<evidence type="ECO:0000256" key="3">
    <source>
        <dbReference type="ARBA" id="ARBA00010072"/>
    </source>
</evidence>
<feature type="transmembrane region" description="Helical" evidence="10">
    <location>
        <begin position="147"/>
        <end position="172"/>
    </location>
</feature>
<organism evidence="12 13">
    <name type="scientific">Labrys neptuniae</name>
    <dbReference type="NCBI Taxonomy" id="376174"/>
    <lineage>
        <taxon>Bacteria</taxon>
        <taxon>Pseudomonadati</taxon>
        <taxon>Pseudomonadota</taxon>
        <taxon>Alphaproteobacteria</taxon>
        <taxon>Hyphomicrobiales</taxon>
        <taxon>Xanthobacteraceae</taxon>
        <taxon>Labrys</taxon>
    </lineage>
</organism>
<evidence type="ECO:0000256" key="10">
    <source>
        <dbReference type="RuleBase" id="RU363032"/>
    </source>
</evidence>
<dbReference type="InterPro" id="IPR010065">
    <property type="entry name" value="AA_ABC_transptr_permease_3TM"/>
</dbReference>
<keyword evidence="9 10" id="KW-0472">Membrane</keyword>
<dbReference type="PANTHER" id="PTHR30614">
    <property type="entry name" value="MEMBRANE COMPONENT OF AMINO ACID ABC TRANSPORTER"/>
    <property type="match status" value="1"/>
</dbReference>
<feature type="domain" description="ABC transmembrane type-1" evidence="11">
    <location>
        <begin position="24"/>
        <end position="212"/>
    </location>
</feature>
<evidence type="ECO:0000313" key="12">
    <source>
        <dbReference type="EMBL" id="MEW9310685.1"/>
    </source>
</evidence>
<evidence type="ECO:0000256" key="9">
    <source>
        <dbReference type="ARBA" id="ARBA00023136"/>
    </source>
</evidence>
<dbReference type="Gene3D" id="1.10.3720.10">
    <property type="entry name" value="MetI-like"/>
    <property type="match status" value="1"/>
</dbReference>
<evidence type="ECO:0000259" key="11">
    <source>
        <dbReference type="PROSITE" id="PS50928"/>
    </source>
</evidence>
<comment type="function">
    <text evidence="1">Part of the binding-protein-dependent transport system for glutamine; probably responsible for the translocation of the substrate across the membrane.</text>
</comment>
<keyword evidence="4 10" id="KW-0813">Transport</keyword>
<evidence type="ECO:0000256" key="5">
    <source>
        <dbReference type="ARBA" id="ARBA00022475"/>
    </source>
</evidence>
<dbReference type="Pfam" id="PF00528">
    <property type="entry name" value="BPD_transp_1"/>
    <property type="match status" value="1"/>
</dbReference>
<dbReference type="CDD" id="cd06261">
    <property type="entry name" value="TM_PBP2"/>
    <property type="match status" value="1"/>
</dbReference>
<accession>A0ABV3PYC4</accession>
<evidence type="ECO:0000313" key="13">
    <source>
        <dbReference type="Proteomes" id="UP001555786"/>
    </source>
</evidence>
<evidence type="ECO:0000256" key="8">
    <source>
        <dbReference type="ARBA" id="ARBA00022989"/>
    </source>
</evidence>
<dbReference type="InterPro" id="IPR043429">
    <property type="entry name" value="ArtM/GltK/GlnP/TcyL/YhdX-like"/>
</dbReference>
<protein>
    <submittedName>
        <fullName evidence="12">Amino acid ABC transporter permease</fullName>
    </submittedName>
</protein>
<keyword evidence="6 10" id="KW-0812">Transmembrane</keyword>